<evidence type="ECO:0000313" key="3">
    <source>
        <dbReference type="EMBL" id="GIH31496.1"/>
    </source>
</evidence>
<evidence type="ECO:0000256" key="1">
    <source>
        <dbReference type="SAM" id="MobiDB-lite"/>
    </source>
</evidence>
<sequence length="166" mass="18491">MRGEAVTDRRPLGMSFESWIDRQIREAAERGEFDDLPGAGKPIPGAGEPYDEMWWIKQKMRAENLSFPLPGTLALRKEAEEARAAALGARTEAEARGIAEEMNDRIRESYRRPLSGPPVVQPLIDVDEIAAGWRAAHPVADRAAEAEPAPPPAPAGRSFLRRLWRR</sequence>
<protein>
    <submittedName>
        <fullName evidence="3">DUF1992 domain-containing protein</fullName>
    </submittedName>
</protein>
<evidence type="ECO:0000313" key="4">
    <source>
        <dbReference type="Proteomes" id="UP000651728"/>
    </source>
</evidence>
<dbReference type="EMBL" id="BOOB01000011">
    <property type="protein sequence ID" value="GIH31496.1"/>
    <property type="molecule type" value="Genomic_DNA"/>
</dbReference>
<dbReference type="Proteomes" id="UP000651728">
    <property type="component" value="Unassembled WGS sequence"/>
</dbReference>
<feature type="domain" description="DnaJ homologue subfamily C member 28 conserved" evidence="2">
    <location>
        <begin position="19"/>
        <end position="85"/>
    </location>
</feature>
<gene>
    <name evidence="3" type="ORF">Mam01_16600</name>
</gene>
<organism evidence="3 4">
    <name type="scientific">Microbispora amethystogenes</name>
    <dbReference type="NCBI Taxonomy" id="1427754"/>
    <lineage>
        <taxon>Bacteria</taxon>
        <taxon>Bacillati</taxon>
        <taxon>Actinomycetota</taxon>
        <taxon>Actinomycetes</taxon>
        <taxon>Streptosporangiales</taxon>
        <taxon>Streptosporangiaceae</taxon>
        <taxon>Microbispora</taxon>
    </lineage>
</organism>
<accession>A0ABQ4F9J2</accession>
<evidence type="ECO:0000259" key="2">
    <source>
        <dbReference type="Pfam" id="PF09350"/>
    </source>
</evidence>
<dbReference type="Pfam" id="PF09350">
    <property type="entry name" value="DJC28_CD"/>
    <property type="match status" value="1"/>
</dbReference>
<feature type="region of interest" description="Disordered" evidence="1">
    <location>
        <begin position="140"/>
        <end position="166"/>
    </location>
</feature>
<name>A0ABQ4F9J2_9ACTN</name>
<dbReference type="InterPro" id="IPR018961">
    <property type="entry name" value="DnaJ_homolog_subfam-C_membr-28"/>
</dbReference>
<proteinExistence type="predicted"/>
<reference evidence="3 4" key="1">
    <citation type="submission" date="2021-01" db="EMBL/GenBank/DDBJ databases">
        <title>Whole genome shotgun sequence of Microbispora amethystogenes NBRC 101907.</title>
        <authorList>
            <person name="Komaki H."/>
            <person name="Tamura T."/>
        </authorList>
    </citation>
    <scope>NUCLEOTIDE SEQUENCE [LARGE SCALE GENOMIC DNA]</scope>
    <source>
        <strain evidence="3 4">NBRC 101907</strain>
    </source>
</reference>
<keyword evidence="4" id="KW-1185">Reference proteome</keyword>
<comment type="caution">
    <text evidence="3">The sequence shown here is derived from an EMBL/GenBank/DDBJ whole genome shotgun (WGS) entry which is preliminary data.</text>
</comment>